<dbReference type="EMBL" id="CP165625">
    <property type="protein sequence ID" value="XDU95709.1"/>
    <property type="molecule type" value="Genomic_DNA"/>
</dbReference>
<name>A0AB39W2U8_9FLAO</name>
<protein>
    <submittedName>
        <fullName evidence="1">Uncharacterized protein</fullName>
    </submittedName>
</protein>
<accession>A0AB39W2U8</accession>
<dbReference type="AlphaFoldDB" id="A0AB39W2U8"/>
<evidence type="ECO:0000313" key="1">
    <source>
        <dbReference type="EMBL" id="XDU95709.1"/>
    </source>
</evidence>
<organism evidence="1">
    <name type="scientific">Flavobacterium sp. WC2409</name>
    <dbReference type="NCBI Taxonomy" id="3234139"/>
    <lineage>
        <taxon>Bacteria</taxon>
        <taxon>Pseudomonadati</taxon>
        <taxon>Bacteroidota</taxon>
        <taxon>Flavobacteriia</taxon>
        <taxon>Flavobacteriales</taxon>
        <taxon>Flavobacteriaceae</taxon>
        <taxon>Flavobacterium</taxon>
    </lineage>
</organism>
<gene>
    <name evidence="1" type="ORF">AB3G34_00980</name>
</gene>
<reference evidence="1" key="1">
    <citation type="submission" date="2024-07" db="EMBL/GenBank/DDBJ databases">
        <authorList>
            <person name="Biller S.J."/>
        </authorList>
    </citation>
    <scope>NUCLEOTIDE SEQUENCE</scope>
    <source>
        <strain evidence="1">WC2409</strain>
    </source>
</reference>
<dbReference type="RefSeq" id="WP_369753163.1">
    <property type="nucleotide sequence ID" value="NZ_CP165625.1"/>
</dbReference>
<proteinExistence type="predicted"/>
<sequence length="56" mass="6577">MKKLSFFMVNFRNLYLKQLTNGKIKHINFIETVDEVLSVTKKEGDSHLFRSESINS</sequence>